<sequence length="526" mass="59153" precursor="true">MKRRLLLILLSLCSFNLLFASLIGKLIVVDPGHGGKEDRGATGTILEEADINLKVAKYLRELLEECGATVIMTRTSDRTVSLAERANLANRVDADLFVSIHFNSMKNTPNSDFSIAYYSAYSADYARNVADYLIESFKKYVGTSGDAGPGDVYLMREVKVPAVLGEPCHVSNEEREQWLNEEENLKAVAIAYKEAICRLFDSEIPELNLEAVEEINSWDFNIDCSQNIDKAFAFFDKQPLNVEIQQDRLFISVPENISPGKYFLTVYAIGKNGVYSKKYTKWIQFNPPVDSVKIEIFPDRAPAIAGSYYKIDLIPYARRHCVDKEPLSVKVSDGFITKSGNSLIIPYMGIDEVCITVSYEATELTVPLLFSGDTWVEVVSIYSDDGTFLGIIENTGEPVTISYDGYERVIYNQTPVKPVSFKSIRVNRTLEGFLKGKKIIIAASERKESFEKIAQILQNYGCDAEIVIVQSKRDEINLMRRASSVDFIFLISLNINLKPRYETFFLSDEKELDRAIELLKKAGGIG</sequence>
<dbReference type="GO" id="GO:0008745">
    <property type="term" value="F:N-acetylmuramoyl-L-alanine amidase activity"/>
    <property type="evidence" value="ECO:0007669"/>
    <property type="project" value="InterPro"/>
</dbReference>
<dbReference type="GO" id="GO:0030288">
    <property type="term" value="C:outer membrane-bounded periplasmic space"/>
    <property type="evidence" value="ECO:0007669"/>
    <property type="project" value="TreeGrafter"/>
</dbReference>
<dbReference type="InterPro" id="IPR002508">
    <property type="entry name" value="MurNAc-LAA_cat"/>
</dbReference>
<reference evidence="2 3" key="1">
    <citation type="submission" date="2007-08" db="EMBL/GenBank/DDBJ databases">
        <title>Complete sequence of Thermotoga lettingae TMO.</title>
        <authorList>
            <consortium name="US DOE Joint Genome Institute"/>
            <person name="Copeland A."/>
            <person name="Lucas S."/>
            <person name="Lapidus A."/>
            <person name="Barry K."/>
            <person name="Glavina del Rio T."/>
            <person name="Dalin E."/>
            <person name="Tice H."/>
            <person name="Pitluck S."/>
            <person name="Foster B."/>
            <person name="Bruce D."/>
            <person name="Schmutz J."/>
            <person name="Larimer F."/>
            <person name="Land M."/>
            <person name="Hauser L."/>
            <person name="Kyrpides N."/>
            <person name="Mikhailova N."/>
            <person name="Nelson K."/>
            <person name="Gogarten J.P."/>
            <person name="Noll K."/>
            <person name="Richardson P."/>
        </authorList>
    </citation>
    <scope>NUCLEOTIDE SEQUENCE [LARGE SCALE GENOMIC DNA]</scope>
    <source>
        <strain evidence="3">ATCC BAA-301 / DSM 14385 / NBRC 107922 / TMO</strain>
    </source>
</reference>
<dbReference type="Proteomes" id="UP000002016">
    <property type="component" value="Chromosome"/>
</dbReference>
<dbReference type="PANTHER" id="PTHR30404">
    <property type="entry name" value="N-ACETYLMURAMOYL-L-ALANINE AMIDASE"/>
    <property type="match status" value="1"/>
</dbReference>
<dbReference type="RefSeq" id="WP_012003700.1">
    <property type="nucleotide sequence ID" value="NC_009828.1"/>
</dbReference>
<dbReference type="PANTHER" id="PTHR30404:SF7">
    <property type="entry name" value="CELL WALL AMIDASE LYTH-RELATED"/>
    <property type="match status" value="1"/>
</dbReference>
<dbReference type="EMBL" id="CP000812">
    <property type="protein sequence ID" value="ABV34224.1"/>
    <property type="molecule type" value="Genomic_DNA"/>
</dbReference>
<reference evidence="2 3" key="2">
    <citation type="journal article" date="2009" name="Proc. Natl. Acad. Sci. U.S.A.">
        <title>On the chimeric nature, thermophilic origin, and phylogenetic placement of the Thermotogales.</title>
        <authorList>
            <person name="Zhaxybayeva O."/>
            <person name="Swithers K.S."/>
            <person name="Lapierre P."/>
            <person name="Fournier G.P."/>
            <person name="Bickhart D.M."/>
            <person name="DeBoy R.T."/>
            <person name="Nelson K.E."/>
            <person name="Nesbo C.L."/>
            <person name="Doolittle W.F."/>
            <person name="Gogarten J.P."/>
            <person name="Noll K.M."/>
        </authorList>
    </citation>
    <scope>NUCLEOTIDE SEQUENCE [LARGE SCALE GENOMIC DNA]</scope>
    <source>
        <strain evidence="3">ATCC BAA-301 / DSM 14385 / NBRC 107922 / TMO</strain>
    </source>
</reference>
<evidence type="ECO:0000313" key="3">
    <source>
        <dbReference type="Proteomes" id="UP000002016"/>
    </source>
</evidence>
<dbReference type="GO" id="GO:0009253">
    <property type="term" value="P:peptidoglycan catabolic process"/>
    <property type="evidence" value="ECO:0007669"/>
    <property type="project" value="InterPro"/>
</dbReference>
<gene>
    <name evidence="2" type="ordered locus">Tlet_1670</name>
</gene>
<dbReference type="STRING" id="416591.Tlet_1670"/>
<organism evidence="2 3">
    <name type="scientific">Pseudothermotoga lettingae (strain ATCC BAA-301 / DSM 14385 / NBRC 107922 / TMO)</name>
    <name type="common">Thermotoga lettingae</name>
    <dbReference type="NCBI Taxonomy" id="416591"/>
    <lineage>
        <taxon>Bacteria</taxon>
        <taxon>Thermotogati</taxon>
        <taxon>Thermotogota</taxon>
        <taxon>Thermotogae</taxon>
        <taxon>Thermotogales</taxon>
        <taxon>Thermotogaceae</taxon>
        <taxon>Pseudothermotoga</taxon>
    </lineage>
</organism>
<dbReference type="HOGENOM" id="CLU_515604_0_0_0"/>
<dbReference type="KEGG" id="tle:Tlet_1670"/>
<protein>
    <submittedName>
        <fullName evidence="2">Cell wall hydrolase/autolysin</fullName>
    </submittedName>
</protein>
<dbReference type="SUPFAM" id="SSF53187">
    <property type="entry name" value="Zn-dependent exopeptidases"/>
    <property type="match status" value="1"/>
</dbReference>
<dbReference type="CDD" id="cd02696">
    <property type="entry name" value="MurNAc-LAA"/>
    <property type="match status" value="1"/>
</dbReference>
<dbReference type="AlphaFoldDB" id="A8F7U0"/>
<dbReference type="InterPro" id="IPR050695">
    <property type="entry name" value="N-acetylmuramoyl_amidase_3"/>
</dbReference>
<dbReference type="OrthoDB" id="9772024at2"/>
<dbReference type="Gene3D" id="3.40.630.40">
    <property type="entry name" value="Zn-dependent exopeptidases"/>
    <property type="match status" value="1"/>
</dbReference>
<evidence type="ECO:0000313" key="2">
    <source>
        <dbReference type="EMBL" id="ABV34224.1"/>
    </source>
</evidence>
<dbReference type="Pfam" id="PF01520">
    <property type="entry name" value="Amidase_3"/>
    <property type="match status" value="1"/>
</dbReference>
<evidence type="ECO:0000259" key="1">
    <source>
        <dbReference type="SMART" id="SM00646"/>
    </source>
</evidence>
<keyword evidence="2" id="KW-0378">Hydrolase</keyword>
<dbReference type="eggNOG" id="COG0860">
    <property type="taxonomic scope" value="Bacteria"/>
</dbReference>
<proteinExistence type="predicted"/>
<dbReference type="SMART" id="SM00646">
    <property type="entry name" value="Ami_3"/>
    <property type="match status" value="1"/>
</dbReference>
<keyword evidence="3" id="KW-1185">Reference proteome</keyword>
<accession>A8F7U0</accession>
<name>A8F7U0_PSELT</name>
<feature type="domain" description="MurNAc-LAA" evidence="1">
    <location>
        <begin position="86"/>
        <end position="197"/>
    </location>
</feature>